<proteinExistence type="predicted"/>
<name>A0A1M7HHH1_9BACT</name>
<evidence type="ECO:0000313" key="2">
    <source>
        <dbReference type="EMBL" id="SHM27878.1"/>
    </source>
</evidence>
<organism evidence="2 3">
    <name type="scientific">Chitinophaga jiangningensis</name>
    <dbReference type="NCBI Taxonomy" id="1419482"/>
    <lineage>
        <taxon>Bacteria</taxon>
        <taxon>Pseudomonadati</taxon>
        <taxon>Bacteroidota</taxon>
        <taxon>Chitinophagia</taxon>
        <taxon>Chitinophagales</taxon>
        <taxon>Chitinophagaceae</taxon>
        <taxon>Chitinophaga</taxon>
    </lineage>
</organism>
<keyword evidence="1" id="KW-0732">Signal</keyword>
<dbReference type="RefSeq" id="WP_143160009.1">
    <property type="nucleotide sequence ID" value="NZ_FRBL01000007.1"/>
</dbReference>
<accession>A0A1M7HHH1</accession>
<feature type="signal peptide" evidence="1">
    <location>
        <begin position="1"/>
        <end position="22"/>
    </location>
</feature>
<reference evidence="2 3" key="1">
    <citation type="submission" date="2016-11" db="EMBL/GenBank/DDBJ databases">
        <authorList>
            <person name="Jaros S."/>
            <person name="Januszkiewicz K."/>
            <person name="Wedrychowicz H."/>
        </authorList>
    </citation>
    <scope>NUCLEOTIDE SEQUENCE [LARGE SCALE GENOMIC DNA]</scope>
    <source>
        <strain evidence="2 3">DSM 27406</strain>
    </source>
</reference>
<feature type="chain" id="PRO_5012274686" evidence="1">
    <location>
        <begin position="23"/>
        <end position="296"/>
    </location>
</feature>
<dbReference type="OrthoDB" id="651162at2"/>
<sequence length="296" mass="32303">MKFKAISLSLCAAMGIAGQVYAQGLEATMAGGNSTSYTLRLTGTGAVPTSGSGLELAHTTNGDGIKNSYIQSYDRSNNTWLPLNLESSLIRTLNRVTISNSTDDGFTPLQVNGAVKSYGGNFRAFTANVIYGYGTVDIAEDGNRRVFMGFCKGPGIEEYGTFGVVDNSGNERGLYIVRANGNVGIGTTVPKSKLSVNGNITCQRVKVTIDPQEWADFVFAPDYQLPTLTELENYIRQHQHLPDIPTAAEVAKNDVDLGEMNKKLLQKVEELTLYIIQQQKEIEALKDWKQQVESKK</sequence>
<dbReference type="STRING" id="1419482.SAMN05444266_107239"/>
<protein>
    <submittedName>
        <fullName evidence="2">Uncharacterized protein</fullName>
    </submittedName>
</protein>
<evidence type="ECO:0000313" key="3">
    <source>
        <dbReference type="Proteomes" id="UP000184420"/>
    </source>
</evidence>
<dbReference type="AlphaFoldDB" id="A0A1M7HHH1"/>
<evidence type="ECO:0000256" key="1">
    <source>
        <dbReference type="SAM" id="SignalP"/>
    </source>
</evidence>
<dbReference type="Proteomes" id="UP000184420">
    <property type="component" value="Unassembled WGS sequence"/>
</dbReference>
<keyword evidence="3" id="KW-1185">Reference proteome</keyword>
<dbReference type="EMBL" id="FRBL01000007">
    <property type="protein sequence ID" value="SHM27878.1"/>
    <property type="molecule type" value="Genomic_DNA"/>
</dbReference>
<gene>
    <name evidence="2" type="ORF">SAMN05444266_107239</name>
</gene>